<evidence type="ECO:0000313" key="3">
    <source>
        <dbReference type="Proteomes" id="UP001149090"/>
    </source>
</evidence>
<evidence type="ECO:0000256" key="1">
    <source>
        <dbReference type="SAM" id="Phobius"/>
    </source>
</evidence>
<accession>A0A9Q0R6D8</accession>
<dbReference type="Proteomes" id="UP001149090">
    <property type="component" value="Unassembled WGS sequence"/>
</dbReference>
<name>A0A9Q0R6D8_ANAIG</name>
<feature type="transmembrane region" description="Helical" evidence="1">
    <location>
        <begin position="140"/>
        <end position="160"/>
    </location>
</feature>
<keyword evidence="3" id="KW-1185">Reference proteome</keyword>
<feature type="transmembrane region" description="Helical" evidence="1">
    <location>
        <begin position="240"/>
        <end position="259"/>
    </location>
</feature>
<keyword evidence="1" id="KW-0812">Transmembrane</keyword>
<feature type="transmembrane region" description="Helical" evidence="1">
    <location>
        <begin position="207"/>
        <end position="228"/>
    </location>
</feature>
<dbReference type="OMA" id="TITGYLW"/>
<dbReference type="AlphaFoldDB" id="A0A9Q0R6D8"/>
<feature type="transmembrane region" description="Helical" evidence="1">
    <location>
        <begin position="172"/>
        <end position="195"/>
    </location>
</feature>
<protein>
    <submittedName>
        <fullName evidence="2">Dmt family transporter</fullName>
    </submittedName>
</protein>
<organism evidence="2 3">
    <name type="scientific">Anaeramoeba ignava</name>
    <name type="common">Anaerobic marine amoeba</name>
    <dbReference type="NCBI Taxonomy" id="1746090"/>
    <lineage>
        <taxon>Eukaryota</taxon>
        <taxon>Metamonada</taxon>
        <taxon>Anaeramoebidae</taxon>
        <taxon>Anaeramoeba</taxon>
    </lineage>
</organism>
<feature type="transmembrane region" description="Helical" evidence="1">
    <location>
        <begin position="82"/>
        <end position="102"/>
    </location>
</feature>
<keyword evidence="1" id="KW-1133">Transmembrane helix</keyword>
<reference evidence="2" key="1">
    <citation type="submission" date="2022-10" db="EMBL/GenBank/DDBJ databases">
        <title>Novel sulphate-reducing endosymbionts in the free-living metamonad Anaeramoeba.</title>
        <authorList>
            <person name="Jerlstrom-Hultqvist J."/>
            <person name="Cepicka I."/>
            <person name="Gallot-Lavallee L."/>
            <person name="Salas-Leiva D."/>
            <person name="Curtis B.A."/>
            <person name="Zahonova K."/>
            <person name="Pipaliya S."/>
            <person name="Dacks J."/>
            <person name="Roger A.J."/>
        </authorList>
    </citation>
    <scope>NUCLEOTIDE SEQUENCE</scope>
    <source>
        <strain evidence="2">BMAN</strain>
    </source>
</reference>
<sequence>MFVVNLILTVVVHVCYGFYATLLDWIQSPDHGKMGVFILLVASNLAGLIFFLTLQLIKNRGLKNPFYRTTIFYYLRGKTKSVWFLFFFTSTIWIFASFASVYSFKLAAHPSTIQAITLLMPFVVFFLAKITKIAKTLPRFILPSFVLSVGGCIMMILGSVNKTKEKGDNDAHIKNIISICLAIFFDLSAACFFVLQQKVCKVHKVPAEVLLLTEKEIYVPLALIFSFIFPDQDWNVYKTLGTKGWIYLIYITVGAMSIARFGQAKMVVLIGAALYSSVQGIRLPSTMVSDYVVLKEDPHWPLQYIGAVIVFITISLFLGYQAFADKKTKGKHFVFDPYTFIYIEEDDDEFTMVNPLDEGLLKDYELNELHAKQSMKKIEKISSSDSDEKFDQKDNFRDDNFDGFDKDAVHVNEFIN</sequence>
<keyword evidence="1" id="KW-0472">Membrane</keyword>
<proteinExistence type="predicted"/>
<comment type="caution">
    <text evidence="2">The sequence shown here is derived from an EMBL/GenBank/DDBJ whole genome shotgun (WGS) entry which is preliminary data.</text>
</comment>
<evidence type="ECO:0000313" key="2">
    <source>
        <dbReference type="EMBL" id="KAJ5068904.1"/>
    </source>
</evidence>
<feature type="transmembrane region" description="Helical" evidence="1">
    <location>
        <begin position="304"/>
        <end position="323"/>
    </location>
</feature>
<gene>
    <name evidence="2" type="ORF">M0811_12076</name>
</gene>
<feature type="transmembrane region" description="Helical" evidence="1">
    <location>
        <begin position="36"/>
        <end position="57"/>
    </location>
</feature>
<dbReference type="EMBL" id="JAPDFW010000111">
    <property type="protein sequence ID" value="KAJ5068904.1"/>
    <property type="molecule type" value="Genomic_DNA"/>
</dbReference>
<feature type="transmembrane region" description="Helical" evidence="1">
    <location>
        <begin position="108"/>
        <end position="128"/>
    </location>
</feature>
<feature type="transmembrane region" description="Helical" evidence="1">
    <location>
        <begin position="266"/>
        <end position="284"/>
    </location>
</feature>